<proteinExistence type="predicted"/>
<protein>
    <submittedName>
        <fullName evidence="2">Uncharacterized protein</fullName>
    </submittedName>
</protein>
<dbReference type="Pfam" id="PF14223">
    <property type="entry name" value="Retrotran_gag_2"/>
    <property type="match status" value="1"/>
</dbReference>
<reference evidence="2" key="2">
    <citation type="submission" date="2022-01" db="EMBL/GenBank/DDBJ databases">
        <authorList>
            <person name="Yamashiro T."/>
            <person name="Shiraishi A."/>
            <person name="Satake H."/>
            <person name="Nakayama K."/>
        </authorList>
    </citation>
    <scope>NUCLEOTIDE SEQUENCE</scope>
</reference>
<reference evidence="2" key="1">
    <citation type="journal article" date="2022" name="Int. J. Mol. Sci.">
        <title>Draft Genome of Tanacetum Coccineum: Genomic Comparison of Closely Related Tanacetum-Family Plants.</title>
        <authorList>
            <person name="Yamashiro T."/>
            <person name="Shiraishi A."/>
            <person name="Nakayama K."/>
            <person name="Satake H."/>
        </authorList>
    </citation>
    <scope>NUCLEOTIDE SEQUENCE</scope>
</reference>
<evidence type="ECO:0000313" key="3">
    <source>
        <dbReference type="Proteomes" id="UP001151760"/>
    </source>
</evidence>
<name>A0ABQ4Y6D6_9ASTR</name>
<gene>
    <name evidence="2" type="ORF">Tco_0705762</name>
</gene>
<feature type="region of interest" description="Disordered" evidence="1">
    <location>
        <begin position="463"/>
        <end position="487"/>
    </location>
</feature>
<organism evidence="2 3">
    <name type="scientific">Tanacetum coccineum</name>
    <dbReference type="NCBI Taxonomy" id="301880"/>
    <lineage>
        <taxon>Eukaryota</taxon>
        <taxon>Viridiplantae</taxon>
        <taxon>Streptophyta</taxon>
        <taxon>Embryophyta</taxon>
        <taxon>Tracheophyta</taxon>
        <taxon>Spermatophyta</taxon>
        <taxon>Magnoliopsida</taxon>
        <taxon>eudicotyledons</taxon>
        <taxon>Gunneridae</taxon>
        <taxon>Pentapetalae</taxon>
        <taxon>asterids</taxon>
        <taxon>campanulids</taxon>
        <taxon>Asterales</taxon>
        <taxon>Asteraceae</taxon>
        <taxon>Asteroideae</taxon>
        <taxon>Anthemideae</taxon>
        <taxon>Anthemidinae</taxon>
        <taxon>Tanacetum</taxon>
    </lineage>
</organism>
<sequence>MTEGNKKQYIADVKVMNYLLQAIPNDIYNSVDACKNDKDMWERIKRLMFGSDVTSHVRHSRLMDEFDKFSAKKGESLEYVYERLTTLVNIMDRTNVCPIPMAINTKFLNCLQPEWSKYVAMDRHNQTGDTVSYDELYDSLVQFEPHVLASKAKKAANNHDPLALLANSNASSSQSHANSSYSTQPYYVTHPHPLLIMKMTRAITQKFSTPTNNLLRTSSNTRNQAVIQDGRVDIQTKNIGYGGNGNMNAGRQNRNQAFNAGHYALDYQKPRVRDAKYFREQMLLAMKDEAGSNLKDKENDFMLNNSYGDETLKELTAALAKKAFKERENRYLDDFVDLEEKLSSHDRIVYKMGQSIQTIHMLGKQPNKVYDPFLKGGLGYKNAERLKKAIAAQPKMYHDEMLYIINLKFDSPDSKETLEDAEESRLKMRNKMVQLNYEKLNALYETFVPQQEPSVKQTYFSFPSTSNDCSESKEVTSDLTIPKMPKE</sequence>
<accession>A0ABQ4Y6D6</accession>
<evidence type="ECO:0000313" key="2">
    <source>
        <dbReference type="EMBL" id="GJS72921.1"/>
    </source>
</evidence>
<feature type="non-terminal residue" evidence="2">
    <location>
        <position position="487"/>
    </location>
</feature>
<keyword evidence="3" id="KW-1185">Reference proteome</keyword>
<dbReference type="Proteomes" id="UP001151760">
    <property type="component" value="Unassembled WGS sequence"/>
</dbReference>
<comment type="caution">
    <text evidence="2">The sequence shown here is derived from an EMBL/GenBank/DDBJ whole genome shotgun (WGS) entry which is preliminary data.</text>
</comment>
<dbReference type="EMBL" id="BQNB010010115">
    <property type="protein sequence ID" value="GJS72921.1"/>
    <property type="molecule type" value="Genomic_DNA"/>
</dbReference>
<evidence type="ECO:0000256" key="1">
    <source>
        <dbReference type="SAM" id="MobiDB-lite"/>
    </source>
</evidence>